<protein>
    <submittedName>
        <fullName evidence="2">Uncharacterized protein</fullName>
    </submittedName>
</protein>
<gene>
    <name evidence="2" type="ORF">SK069_09710</name>
</gene>
<comment type="caution">
    <text evidence="2">The sequence shown here is derived from an EMBL/GenBank/DDBJ whole genome shotgun (WGS) entry which is preliminary data.</text>
</comment>
<organism evidence="2 3">
    <name type="scientific">Patulibacter brassicae</name>
    <dbReference type="NCBI Taxonomy" id="1705717"/>
    <lineage>
        <taxon>Bacteria</taxon>
        <taxon>Bacillati</taxon>
        <taxon>Actinomycetota</taxon>
        <taxon>Thermoleophilia</taxon>
        <taxon>Solirubrobacterales</taxon>
        <taxon>Patulibacteraceae</taxon>
        <taxon>Patulibacter</taxon>
    </lineage>
</organism>
<evidence type="ECO:0000313" key="2">
    <source>
        <dbReference type="EMBL" id="MDX8151868.1"/>
    </source>
</evidence>
<accession>A0ABU4VJ95</accession>
<proteinExistence type="predicted"/>
<sequence length="66" mass="7328">MSSNRPKKLKRSRPPRGDADTQAVLLLVPHLQRVRRLPLSPELSGIVEQFLTDAATHLNPSFNGEA</sequence>
<keyword evidence="3" id="KW-1185">Reference proteome</keyword>
<evidence type="ECO:0000313" key="3">
    <source>
        <dbReference type="Proteomes" id="UP001277761"/>
    </source>
</evidence>
<feature type="compositionally biased region" description="Basic residues" evidence="1">
    <location>
        <begin position="1"/>
        <end position="14"/>
    </location>
</feature>
<name>A0ABU4VJ95_9ACTN</name>
<dbReference type="RefSeq" id="WP_319954023.1">
    <property type="nucleotide sequence ID" value="NZ_JAXAVX010000004.1"/>
</dbReference>
<feature type="region of interest" description="Disordered" evidence="1">
    <location>
        <begin position="1"/>
        <end position="20"/>
    </location>
</feature>
<reference evidence="2 3" key="1">
    <citation type="submission" date="2023-11" db="EMBL/GenBank/DDBJ databases">
        <authorList>
            <person name="Xu M."/>
            <person name="Jiang T."/>
        </authorList>
    </citation>
    <scope>NUCLEOTIDE SEQUENCE [LARGE SCALE GENOMIC DNA]</scope>
    <source>
        <strain evidence="2 3">SD</strain>
    </source>
</reference>
<dbReference type="EMBL" id="JAXAVX010000004">
    <property type="protein sequence ID" value="MDX8151868.1"/>
    <property type="molecule type" value="Genomic_DNA"/>
</dbReference>
<dbReference type="Proteomes" id="UP001277761">
    <property type="component" value="Unassembled WGS sequence"/>
</dbReference>
<evidence type="ECO:0000256" key="1">
    <source>
        <dbReference type="SAM" id="MobiDB-lite"/>
    </source>
</evidence>